<feature type="compositionally biased region" description="Basic and acidic residues" evidence="8">
    <location>
        <begin position="95"/>
        <end position="104"/>
    </location>
</feature>
<feature type="coiled-coil region" evidence="7">
    <location>
        <begin position="243"/>
        <end position="270"/>
    </location>
</feature>
<dbReference type="InterPro" id="IPR039350">
    <property type="entry name" value="Prospero_homeodomain"/>
</dbReference>
<dbReference type="PANTHER" id="PTHR12198">
    <property type="entry name" value="HOMEOBOX PROTEIN PROSPERO/PROX-1/CEH-26"/>
    <property type="match status" value="1"/>
</dbReference>
<dbReference type="InterPro" id="IPR009057">
    <property type="entry name" value="Homeodomain-like_sf"/>
</dbReference>
<proteinExistence type="predicted"/>
<feature type="region of interest" description="Disordered" evidence="8">
    <location>
        <begin position="355"/>
        <end position="381"/>
    </location>
</feature>
<dbReference type="EnsemblMetazoa" id="XM_038220694.1">
    <property type="protein sequence ID" value="XP_038076622.1"/>
    <property type="gene ID" value="LOC119744645"/>
</dbReference>
<dbReference type="EnsemblMetazoa" id="XM_038220695.1">
    <property type="protein sequence ID" value="XP_038076623.1"/>
    <property type="gene ID" value="LOC119744645"/>
</dbReference>
<dbReference type="FunFam" id="1.10.10.500:FF:000005">
    <property type="match status" value="1"/>
</dbReference>
<dbReference type="SUPFAM" id="SSF46689">
    <property type="entry name" value="Homeodomain-like"/>
    <property type="match status" value="1"/>
</dbReference>
<dbReference type="InterPro" id="IPR037131">
    <property type="entry name" value="Homeo_prospero_dom_sf"/>
</dbReference>
<comment type="subcellular location">
    <subcellularLocation>
        <location evidence="1">Nucleus</location>
    </subcellularLocation>
</comment>
<dbReference type="GO" id="GO:0007399">
    <property type="term" value="P:nervous system development"/>
    <property type="evidence" value="ECO:0007669"/>
    <property type="project" value="UniProtKB-ARBA"/>
</dbReference>
<feature type="compositionally biased region" description="Polar residues" evidence="8">
    <location>
        <begin position="144"/>
        <end position="162"/>
    </location>
</feature>
<dbReference type="InterPro" id="IPR023082">
    <property type="entry name" value="Homeo_prospero_dom"/>
</dbReference>
<dbReference type="RefSeq" id="XP_038076629.1">
    <property type="nucleotide sequence ID" value="XM_038220701.1"/>
</dbReference>
<dbReference type="Pfam" id="PF05044">
    <property type="entry name" value="HPD"/>
    <property type="match status" value="1"/>
</dbReference>
<dbReference type="GO" id="GO:0005634">
    <property type="term" value="C:nucleus"/>
    <property type="evidence" value="ECO:0007669"/>
    <property type="project" value="UniProtKB-SubCell"/>
</dbReference>
<evidence type="ECO:0000256" key="1">
    <source>
        <dbReference type="ARBA" id="ARBA00004123"/>
    </source>
</evidence>
<keyword evidence="11" id="KW-1185">Reference proteome</keyword>
<feature type="domain" description="Prospero" evidence="9">
    <location>
        <begin position="576"/>
        <end position="734"/>
    </location>
</feature>
<evidence type="ECO:0000313" key="11">
    <source>
        <dbReference type="Proteomes" id="UP000887568"/>
    </source>
</evidence>
<feature type="region of interest" description="Disordered" evidence="8">
    <location>
        <begin position="95"/>
        <end position="234"/>
    </location>
</feature>
<evidence type="ECO:0000256" key="3">
    <source>
        <dbReference type="ARBA" id="ARBA00023125"/>
    </source>
</evidence>
<dbReference type="EnsemblMetazoa" id="XM_038220700.1">
    <property type="protein sequence ID" value="XP_038076628.1"/>
    <property type="gene ID" value="LOC119744645"/>
</dbReference>
<feature type="compositionally biased region" description="Polar residues" evidence="8">
    <location>
        <begin position="61"/>
        <end position="74"/>
    </location>
</feature>
<evidence type="ECO:0000313" key="10">
    <source>
        <dbReference type="EnsemblMetazoa" id="XP_038076625.1"/>
    </source>
</evidence>
<dbReference type="OMA" id="IHEREMT"/>
<keyword evidence="6" id="KW-0539">Nucleus</keyword>
<dbReference type="PANTHER" id="PTHR12198:SF0">
    <property type="entry name" value="HOMEOBOX PROTEIN PROSPERO"/>
    <property type="match status" value="1"/>
</dbReference>
<keyword evidence="3" id="KW-0238">DNA-binding</keyword>
<dbReference type="Gene3D" id="1.10.10.500">
    <property type="entry name" value="Homeo-prospero domain"/>
    <property type="match status" value="1"/>
</dbReference>
<evidence type="ECO:0000256" key="6">
    <source>
        <dbReference type="ARBA" id="ARBA00023242"/>
    </source>
</evidence>
<reference evidence="10" key="1">
    <citation type="submission" date="2022-11" db="UniProtKB">
        <authorList>
            <consortium name="EnsemblMetazoa"/>
        </authorList>
    </citation>
    <scope>IDENTIFICATION</scope>
</reference>
<name>A0A914BL24_PATMI</name>
<dbReference type="GO" id="GO:0000981">
    <property type="term" value="F:DNA-binding transcription factor activity, RNA polymerase II-specific"/>
    <property type="evidence" value="ECO:0007669"/>
    <property type="project" value="TreeGrafter"/>
</dbReference>
<accession>A0A914BL24</accession>
<dbReference type="AlphaFoldDB" id="A0A914BL24"/>
<dbReference type="RefSeq" id="XP_038076622.1">
    <property type="nucleotide sequence ID" value="XM_038220694.1"/>
</dbReference>
<feature type="compositionally biased region" description="Basic and acidic residues" evidence="8">
    <location>
        <begin position="173"/>
        <end position="186"/>
    </location>
</feature>
<dbReference type="RefSeq" id="XP_038076628.1">
    <property type="nucleotide sequence ID" value="XM_038220700.1"/>
</dbReference>
<sequence length="734" mass="82392">MSTEVEDYNSRASKRRRVDVGVPRGTHSHHPNKNGVSITNGGGFEADNSDVLRTLLKNSKKVQNGSVTPPSENANEPPLIMSQLLKAKAKELEEFDAAMERNDETSENEGTELSSDELETMDGSANDASAIPDSYSAKRVKCNGDSNMSTGSMSPGNMSSDNMCPDGEVSPEPLKEDSVKAKRARVENIITSMRQSPSCPQSSQGSHLMSEVPRPKRKQAQPQQQKASEEEISVAKQIRRQERRRLKYLLGHLQQQLDVLQEKYFDLYEEDNSSLSDASDDLDDLNEPIDTVTAIRKCEMAQARKGGQSVHRRGPNGAIPRESHQKLRNSLKQQLTNAMSTTVDTVIDRFTEVEEHRVANNNNNNTKPRSSLQKSSAPQLSNSVLEEAARNATLVVPMPGRRSYPSQNQHSQVPAHQSESREQTEAMSLVVPKRSRGKDESLPRTSQPNEMKPEHMMPTMLPTSVAIPNPSLHPSFTSMMMTPPSFVSLPENKDMLLEDLRYAHTHSPQLGHHHSQQSSLLNHGTGDITTGDISHSINDSLPYSFMKSDDSDSLLRGSPGLSDLSGYSPANGTSLTSTLTPTHLRKAKLMFFYVRYPSSALLRQHFPDVKFNRHNTSQIIKWFSNFREFYYIQMEKFARQAISDGVDKSEDLMVIRDMELFRTLNMHYNKSNEFKVPESFMNVATNTLREFFVAVHAGKDTEPSWKKTIYKVISKQDELLPEFFKSANCLEEME</sequence>
<feature type="region of interest" description="Disordered" evidence="8">
    <location>
        <begin position="1"/>
        <end position="78"/>
    </location>
</feature>
<feature type="compositionally biased region" description="Polar residues" evidence="8">
    <location>
        <begin position="366"/>
        <end position="381"/>
    </location>
</feature>
<dbReference type="OrthoDB" id="10038576at2759"/>
<evidence type="ECO:0000256" key="4">
    <source>
        <dbReference type="ARBA" id="ARBA00023155"/>
    </source>
</evidence>
<dbReference type="RefSeq" id="XP_038076626.1">
    <property type="nucleotide sequence ID" value="XM_038220698.1"/>
</dbReference>
<protein>
    <recommendedName>
        <fullName evidence="9">Prospero domain-containing protein</fullName>
    </recommendedName>
</protein>
<dbReference type="EnsemblMetazoa" id="XM_038220697.1">
    <property type="protein sequence ID" value="XP_038076625.1"/>
    <property type="gene ID" value="LOC119744645"/>
</dbReference>
<keyword evidence="5" id="KW-0804">Transcription</keyword>
<evidence type="ECO:0000259" key="9">
    <source>
        <dbReference type="PROSITE" id="PS51818"/>
    </source>
</evidence>
<evidence type="ECO:0000256" key="8">
    <source>
        <dbReference type="SAM" id="MobiDB-lite"/>
    </source>
</evidence>
<dbReference type="GeneID" id="119744645"/>
<feature type="compositionally biased region" description="Acidic residues" evidence="8">
    <location>
        <begin position="105"/>
        <end position="120"/>
    </location>
</feature>
<dbReference type="RefSeq" id="XP_038076625.1">
    <property type="nucleotide sequence ID" value="XM_038220697.1"/>
</dbReference>
<feature type="region of interest" description="Disordered" evidence="8">
    <location>
        <begin position="398"/>
        <end position="456"/>
    </location>
</feature>
<keyword evidence="4" id="KW-0371">Homeobox</keyword>
<feature type="compositionally biased region" description="Polar residues" evidence="8">
    <location>
        <begin position="404"/>
        <end position="417"/>
    </location>
</feature>
<dbReference type="GO" id="GO:0048468">
    <property type="term" value="P:cell development"/>
    <property type="evidence" value="ECO:0007669"/>
    <property type="project" value="UniProtKB-ARBA"/>
</dbReference>
<organism evidence="10 11">
    <name type="scientific">Patiria miniata</name>
    <name type="common">Bat star</name>
    <name type="synonym">Asterina miniata</name>
    <dbReference type="NCBI Taxonomy" id="46514"/>
    <lineage>
        <taxon>Eukaryota</taxon>
        <taxon>Metazoa</taxon>
        <taxon>Echinodermata</taxon>
        <taxon>Eleutherozoa</taxon>
        <taxon>Asterozoa</taxon>
        <taxon>Asteroidea</taxon>
        <taxon>Valvatacea</taxon>
        <taxon>Valvatida</taxon>
        <taxon>Asterinidae</taxon>
        <taxon>Patiria</taxon>
    </lineage>
</organism>
<dbReference type="PROSITE" id="PS51818">
    <property type="entry name" value="HOMEO_PROSPERO"/>
    <property type="match status" value="1"/>
</dbReference>
<dbReference type="RefSeq" id="XP_038076623.1">
    <property type="nucleotide sequence ID" value="XM_038220695.1"/>
</dbReference>
<evidence type="ECO:0000256" key="5">
    <source>
        <dbReference type="ARBA" id="ARBA00023163"/>
    </source>
</evidence>
<dbReference type="EnsemblMetazoa" id="XM_038220699.1">
    <property type="protein sequence ID" value="XP_038076627.1"/>
    <property type="gene ID" value="LOC119744645"/>
</dbReference>
<evidence type="ECO:0000256" key="7">
    <source>
        <dbReference type="SAM" id="Coils"/>
    </source>
</evidence>
<dbReference type="RefSeq" id="XP_038076627.1">
    <property type="nucleotide sequence ID" value="XM_038220699.1"/>
</dbReference>
<keyword evidence="2" id="KW-0805">Transcription regulation</keyword>
<dbReference type="EnsemblMetazoa" id="XM_038220698.1">
    <property type="protein sequence ID" value="XP_038076626.1"/>
    <property type="gene ID" value="LOC119744645"/>
</dbReference>
<keyword evidence="7" id="KW-0175">Coiled coil</keyword>
<dbReference type="Proteomes" id="UP000887568">
    <property type="component" value="Unplaced"/>
</dbReference>
<dbReference type="GO" id="GO:0000978">
    <property type="term" value="F:RNA polymerase II cis-regulatory region sequence-specific DNA binding"/>
    <property type="evidence" value="ECO:0007669"/>
    <property type="project" value="TreeGrafter"/>
</dbReference>
<dbReference type="EnsemblMetazoa" id="XM_038220701.1">
    <property type="protein sequence ID" value="XP_038076629.1"/>
    <property type="gene ID" value="LOC119744645"/>
</dbReference>
<feature type="region of interest" description="Disordered" evidence="8">
    <location>
        <begin position="303"/>
        <end position="324"/>
    </location>
</feature>
<feature type="compositionally biased region" description="Low complexity" evidence="8">
    <location>
        <begin position="192"/>
        <end position="206"/>
    </location>
</feature>
<evidence type="ECO:0000256" key="2">
    <source>
        <dbReference type="ARBA" id="ARBA00023015"/>
    </source>
</evidence>